<evidence type="ECO:0000313" key="3">
    <source>
        <dbReference type="Proteomes" id="UP001530377"/>
    </source>
</evidence>
<organism evidence="2 3">
    <name type="scientific">Cyclostephanos tholiformis</name>
    <dbReference type="NCBI Taxonomy" id="382380"/>
    <lineage>
        <taxon>Eukaryota</taxon>
        <taxon>Sar</taxon>
        <taxon>Stramenopiles</taxon>
        <taxon>Ochrophyta</taxon>
        <taxon>Bacillariophyta</taxon>
        <taxon>Coscinodiscophyceae</taxon>
        <taxon>Thalassiosirophycidae</taxon>
        <taxon>Stephanodiscales</taxon>
        <taxon>Stephanodiscaceae</taxon>
        <taxon>Cyclostephanos</taxon>
    </lineage>
</organism>
<protein>
    <submittedName>
        <fullName evidence="2">Uncharacterized protein</fullName>
    </submittedName>
</protein>
<reference evidence="2 3" key="1">
    <citation type="submission" date="2024-10" db="EMBL/GenBank/DDBJ databases">
        <title>Updated reference genomes for cyclostephanoid diatoms.</title>
        <authorList>
            <person name="Roberts W.R."/>
            <person name="Alverson A.J."/>
        </authorList>
    </citation>
    <scope>NUCLEOTIDE SEQUENCE [LARGE SCALE GENOMIC DNA]</scope>
    <source>
        <strain evidence="2 3">AJA228-03</strain>
    </source>
</reference>
<dbReference type="AlphaFoldDB" id="A0ABD3RZ04"/>
<keyword evidence="3" id="KW-1185">Reference proteome</keyword>
<gene>
    <name evidence="2" type="ORF">ACHAXA_011060</name>
</gene>
<dbReference type="Gene3D" id="1.10.510.10">
    <property type="entry name" value="Transferase(Phosphotransferase) domain 1"/>
    <property type="match status" value="1"/>
</dbReference>
<dbReference type="EMBL" id="JALLPB020000105">
    <property type="protein sequence ID" value="KAL3817431.1"/>
    <property type="molecule type" value="Genomic_DNA"/>
</dbReference>
<name>A0ABD3RZ04_9STRA</name>
<evidence type="ECO:0000313" key="2">
    <source>
        <dbReference type="EMBL" id="KAL3817431.1"/>
    </source>
</evidence>
<feature type="region of interest" description="Disordered" evidence="1">
    <location>
        <begin position="204"/>
        <end position="224"/>
    </location>
</feature>
<proteinExistence type="predicted"/>
<evidence type="ECO:0000256" key="1">
    <source>
        <dbReference type="SAM" id="MobiDB-lite"/>
    </source>
</evidence>
<accession>A0ABD3RZ04</accession>
<sequence length="641" mass="71833">MIVGRNPFAMPVTSTIMTARGDRQHRDAGKIRYKAVWEEGDVEVDANDEKTRRIKQIVDRVVRGDWSVPASVIIANESMECLLNQLLEMQPRKRGTARGILNLHPFFRTKSDDTSTALQTTNRLNQCSIALNATTRMNDRSNIGSPGYTIVDSMSSESLPKAAMSMTIEKNRMQNKENILRGNVNASVILLGATKTELHNDRLHPSSRHITTNNSEKMPKHESSISPMADLLWTSFEKRHEEEKVIYSNVYESQKCKHVDFGDREKSTSIVSLCSLLSSSDDLQDVEFMPDCNQSAKEMAPKLLPSIGPIKDRDVFVKMETKPHRFTPMKFLHRLPQRKYSWGEPSENGISSGNLIVYFLGNDGVVIQREFGPSCGLWMHVTSDGLGILWGNLQPQKRQPTQHDANERSALWLEAHSRAPSEFSKRSLVSLLSLKSHDIVSLYETLESVVHRVKCLTPIITVHLYTPNKSTRSTSQEIIHSNDYVAKTMLMGNDPLADIKSEFADGTTIWLSSADGCITIKGDQGSSKLEIDQGIFFSLLKADRSPAPSSCGGMIPGLLKPMPKFVHNLCLFTESARECLLLEDRLNHSLGGCTGITQVSPPAHAHAGYSFPVVQKYLMRGWRRENWVVDDVHLQSKLECT</sequence>
<comment type="caution">
    <text evidence="2">The sequence shown here is derived from an EMBL/GenBank/DDBJ whole genome shotgun (WGS) entry which is preliminary data.</text>
</comment>
<dbReference type="Proteomes" id="UP001530377">
    <property type="component" value="Unassembled WGS sequence"/>
</dbReference>